<dbReference type="Gene3D" id="1.10.8.590">
    <property type="match status" value="1"/>
</dbReference>
<reference evidence="7 8" key="1">
    <citation type="submission" date="2018-05" db="EMBL/GenBank/DDBJ databases">
        <title>Genomic Encyclopedia of Type Strains, Phase IV (KMG-IV): sequencing the most valuable type-strain genomes for metagenomic binning, comparative biology and taxonomic classification.</title>
        <authorList>
            <person name="Goeker M."/>
        </authorList>
    </citation>
    <scope>NUCLEOTIDE SEQUENCE [LARGE SCALE GENOMIC DNA]</scope>
    <source>
        <strain evidence="7 8">DSM 29661</strain>
    </source>
</reference>
<dbReference type="GO" id="GO:0002128">
    <property type="term" value="P:tRNA nucleoside ribose methylation"/>
    <property type="evidence" value="ECO:0007669"/>
    <property type="project" value="TreeGrafter"/>
</dbReference>
<proteinExistence type="inferred from homology"/>
<dbReference type="PANTHER" id="PTHR42786:SF2">
    <property type="entry name" value="TRNA (CYTIDINE_URIDINE-2'-O-)-METHYLTRANSFERASE TRMJ"/>
    <property type="match status" value="1"/>
</dbReference>
<dbReference type="Proteomes" id="UP000247555">
    <property type="component" value="Unassembled WGS sequence"/>
</dbReference>
<keyword evidence="5" id="KW-0819">tRNA processing</keyword>
<dbReference type="SUPFAM" id="SSF75217">
    <property type="entry name" value="alpha/beta knot"/>
    <property type="match status" value="1"/>
</dbReference>
<dbReference type="NCBIfam" id="TIGR00050">
    <property type="entry name" value="rRNA_methyl_1"/>
    <property type="match status" value="1"/>
</dbReference>
<name>A0A318KWM9_9NEIS</name>
<gene>
    <name evidence="5" type="primary">trmJ</name>
    <name evidence="7" type="ORF">DFR34_1162</name>
</gene>
<dbReference type="Pfam" id="PF00588">
    <property type="entry name" value="SpoU_methylase"/>
    <property type="match status" value="1"/>
</dbReference>
<keyword evidence="5" id="KW-0963">Cytoplasm</keyword>
<comment type="function">
    <text evidence="5">Catalyzes the formation of 2'O-methylated cytidine (Cm32) or 2'O-methylated uridine (Um32) at position 32 in tRNA.</text>
</comment>
<dbReference type="GO" id="GO:0003723">
    <property type="term" value="F:RNA binding"/>
    <property type="evidence" value="ECO:0007669"/>
    <property type="project" value="InterPro"/>
</dbReference>
<comment type="subcellular location">
    <subcellularLocation>
        <location evidence="5">Cytoplasm</location>
    </subcellularLocation>
</comment>
<dbReference type="InterPro" id="IPR001537">
    <property type="entry name" value="SpoU_MeTrfase"/>
</dbReference>
<dbReference type="CDD" id="cd18093">
    <property type="entry name" value="SpoU-like_TrmJ"/>
    <property type="match status" value="1"/>
</dbReference>
<dbReference type="Gene3D" id="3.40.1280.10">
    <property type="match status" value="1"/>
</dbReference>
<comment type="caution">
    <text evidence="7">The sequence shown here is derived from an EMBL/GenBank/DDBJ whole genome shotgun (WGS) entry which is preliminary data.</text>
</comment>
<comment type="catalytic activity">
    <reaction evidence="5">
        <text>cytidine(32) in tRNA + S-adenosyl-L-methionine = 2'-O-methylcytidine(32) in tRNA + S-adenosyl-L-homocysteine + H(+)</text>
        <dbReference type="Rhea" id="RHEA:42932"/>
        <dbReference type="Rhea" id="RHEA-COMP:10288"/>
        <dbReference type="Rhea" id="RHEA-COMP:10289"/>
        <dbReference type="ChEBI" id="CHEBI:15378"/>
        <dbReference type="ChEBI" id="CHEBI:57856"/>
        <dbReference type="ChEBI" id="CHEBI:59789"/>
        <dbReference type="ChEBI" id="CHEBI:74495"/>
        <dbReference type="ChEBI" id="CHEBI:82748"/>
        <dbReference type="EC" id="2.1.1.200"/>
    </reaction>
</comment>
<evidence type="ECO:0000256" key="5">
    <source>
        <dbReference type="RuleBase" id="RU362024"/>
    </source>
</evidence>
<dbReference type="EMBL" id="QJKI01000016">
    <property type="protein sequence ID" value="PXX77623.1"/>
    <property type="molecule type" value="Genomic_DNA"/>
</dbReference>
<evidence type="ECO:0000256" key="1">
    <source>
        <dbReference type="ARBA" id="ARBA00007228"/>
    </source>
</evidence>
<accession>A0A318KWM9</accession>
<feature type="domain" description="tRNA/rRNA methyltransferase SpoU type" evidence="6">
    <location>
        <begin position="13"/>
        <end position="163"/>
    </location>
</feature>
<sequence length="250" mass="27449">MMKPEAASALQNIRVVLARPSHPGNIGSAARAMKTMGLTRLTLVAPREFPSTEAVTLASGAADVLEQATLCASLQEALADVSVAAALTSRRREIATPLLTPRQACPSLLARAAAGEQVALVFGNETFGLSIEEVELCNVLVTIPGNPAYFSLNLAQAVQVLAYELFSHTGQDLDALRPEVESATQQQVEGFYQHLEHTLTHIGFFERRPSERLMRRLRTLFNRSQLQREEIDILRGMLKQIERHAPDRAQ</sequence>
<keyword evidence="4 5" id="KW-0949">S-adenosyl-L-methionine</keyword>
<comment type="subunit">
    <text evidence="5">Homodimer.</text>
</comment>
<dbReference type="AlphaFoldDB" id="A0A318KWM9"/>
<evidence type="ECO:0000259" key="6">
    <source>
        <dbReference type="Pfam" id="PF00588"/>
    </source>
</evidence>
<keyword evidence="3 7" id="KW-0808">Transferase</keyword>
<dbReference type="InterPro" id="IPR004384">
    <property type="entry name" value="RNA_MeTrfase_TrmJ/LasT"/>
</dbReference>
<dbReference type="FunFam" id="3.40.1280.10:FF:000006">
    <property type="entry name" value="Uncharacterized tRNA/rRNA methyltransferase HI_0380"/>
    <property type="match status" value="1"/>
</dbReference>
<dbReference type="GO" id="GO:0106339">
    <property type="term" value="F:tRNA (cytidine(32)-2'-O)-methyltransferase activity"/>
    <property type="evidence" value="ECO:0007669"/>
    <property type="project" value="RHEA"/>
</dbReference>
<dbReference type="GO" id="GO:0005829">
    <property type="term" value="C:cytosol"/>
    <property type="evidence" value="ECO:0007669"/>
    <property type="project" value="TreeGrafter"/>
</dbReference>
<keyword evidence="8" id="KW-1185">Reference proteome</keyword>
<evidence type="ECO:0000313" key="7">
    <source>
        <dbReference type="EMBL" id="PXX77623.1"/>
    </source>
</evidence>
<evidence type="ECO:0000256" key="2">
    <source>
        <dbReference type="ARBA" id="ARBA00022603"/>
    </source>
</evidence>
<dbReference type="InterPro" id="IPR029026">
    <property type="entry name" value="tRNA_m1G_MTases_N"/>
</dbReference>
<dbReference type="RefSeq" id="WP_110391299.1">
    <property type="nucleotide sequence ID" value="NZ_CALCOA010000244.1"/>
</dbReference>
<keyword evidence="2 5" id="KW-0489">Methyltransferase</keyword>
<evidence type="ECO:0000256" key="4">
    <source>
        <dbReference type="ARBA" id="ARBA00022691"/>
    </source>
</evidence>
<dbReference type="PANTHER" id="PTHR42786">
    <property type="entry name" value="TRNA/RRNA METHYLTRANSFERASE"/>
    <property type="match status" value="1"/>
</dbReference>
<organism evidence="7 8">
    <name type="scientific">Rivihabitans pingtungensis</name>
    <dbReference type="NCBI Taxonomy" id="1054498"/>
    <lineage>
        <taxon>Bacteria</taxon>
        <taxon>Pseudomonadati</taxon>
        <taxon>Pseudomonadota</taxon>
        <taxon>Betaproteobacteria</taxon>
        <taxon>Neisseriales</taxon>
        <taxon>Aquaspirillaceae</taxon>
        <taxon>Rivihabitans</taxon>
    </lineage>
</organism>
<dbReference type="OrthoDB" id="9806346at2"/>
<comment type="similarity">
    <text evidence="1">Belongs to the class IV-like SAM-binding methyltransferase superfamily. RNA methyltransferase TrmH family.</text>
</comment>
<comment type="catalytic activity">
    <reaction evidence="5">
        <text>uridine(32) in tRNA + S-adenosyl-L-methionine = 2'-O-methyluridine(32) in tRNA + S-adenosyl-L-homocysteine + H(+)</text>
        <dbReference type="Rhea" id="RHEA:42936"/>
        <dbReference type="Rhea" id="RHEA-COMP:10107"/>
        <dbReference type="Rhea" id="RHEA-COMP:10290"/>
        <dbReference type="ChEBI" id="CHEBI:15378"/>
        <dbReference type="ChEBI" id="CHEBI:57856"/>
        <dbReference type="ChEBI" id="CHEBI:59789"/>
        <dbReference type="ChEBI" id="CHEBI:65315"/>
        <dbReference type="ChEBI" id="CHEBI:74478"/>
        <dbReference type="EC" id="2.1.1.200"/>
    </reaction>
</comment>
<evidence type="ECO:0000313" key="8">
    <source>
        <dbReference type="Proteomes" id="UP000247555"/>
    </source>
</evidence>
<dbReference type="PIRSF" id="PIRSF004808">
    <property type="entry name" value="LasT"/>
    <property type="match status" value="1"/>
</dbReference>
<dbReference type="EC" id="2.1.1.200" evidence="5"/>
<evidence type="ECO:0000256" key="3">
    <source>
        <dbReference type="ARBA" id="ARBA00022679"/>
    </source>
</evidence>
<dbReference type="InterPro" id="IPR029028">
    <property type="entry name" value="Alpha/beta_knot_MTases"/>
</dbReference>
<protein>
    <recommendedName>
        <fullName evidence="5">tRNA (cytidine/uridine-2'-O-)-methyltransferase TrmJ</fullName>
        <ecNumber evidence="5">2.1.1.200</ecNumber>
    </recommendedName>
    <alternativeName>
        <fullName evidence="5">tRNA (cytidine(32)/uridine(32)-2'-O)-methyltransferase</fullName>
    </alternativeName>
    <alternativeName>
        <fullName evidence="5">tRNA Cm32/Um32 methyltransferase</fullName>
    </alternativeName>
</protein>
<dbReference type="GO" id="GO:0160206">
    <property type="term" value="F:tRNA (cytidine(32)/uridine(32)-2'-O)-methyltransferase activity"/>
    <property type="evidence" value="ECO:0007669"/>
    <property type="project" value="UniProtKB-EC"/>
</dbReference>